<name>A0A9D4UZS4_ADICA</name>
<evidence type="ECO:0000313" key="3">
    <source>
        <dbReference type="Proteomes" id="UP000886520"/>
    </source>
</evidence>
<accession>A0A9D4UZS4</accession>
<evidence type="ECO:0000256" key="1">
    <source>
        <dbReference type="SAM" id="MobiDB-lite"/>
    </source>
</evidence>
<comment type="caution">
    <text evidence="2">The sequence shown here is derived from an EMBL/GenBank/DDBJ whole genome shotgun (WGS) entry which is preliminary data.</text>
</comment>
<feature type="region of interest" description="Disordered" evidence="1">
    <location>
        <begin position="49"/>
        <end position="72"/>
    </location>
</feature>
<dbReference type="AlphaFoldDB" id="A0A9D4UZS4"/>
<organism evidence="2 3">
    <name type="scientific">Adiantum capillus-veneris</name>
    <name type="common">Maidenhair fern</name>
    <dbReference type="NCBI Taxonomy" id="13818"/>
    <lineage>
        <taxon>Eukaryota</taxon>
        <taxon>Viridiplantae</taxon>
        <taxon>Streptophyta</taxon>
        <taxon>Embryophyta</taxon>
        <taxon>Tracheophyta</taxon>
        <taxon>Polypodiopsida</taxon>
        <taxon>Polypodiidae</taxon>
        <taxon>Polypodiales</taxon>
        <taxon>Pteridineae</taxon>
        <taxon>Pteridaceae</taxon>
        <taxon>Vittarioideae</taxon>
        <taxon>Adiantum</taxon>
    </lineage>
</organism>
<gene>
    <name evidence="2" type="ORF">GOP47_0009088</name>
</gene>
<protein>
    <submittedName>
        <fullName evidence="2">Uncharacterized protein</fullName>
    </submittedName>
</protein>
<sequence>MMYLYRRINCMVPPFLTTAFHMAAFSLKQPPCPSQALALASSFILATESTPSPTRGEDALVHADSDGEEGGYHEWPAEGLKSTNLEQRFTRSPTLPGLLVAKEVHKALPMVLTKGFHDKKAS</sequence>
<dbReference type="EMBL" id="JABFUD020000008">
    <property type="protein sequence ID" value="KAI5077023.1"/>
    <property type="molecule type" value="Genomic_DNA"/>
</dbReference>
<reference evidence="2" key="1">
    <citation type="submission" date="2021-01" db="EMBL/GenBank/DDBJ databases">
        <title>Adiantum capillus-veneris genome.</title>
        <authorList>
            <person name="Fang Y."/>
            <person name="Liao Q."/>
        </authorList>
    </citation>
    <scope>NUCLEOTIDE SEQUENCE</scope>
    <source>
        <strain evidence="2">H3</strain>
        <tissue evidence="2">Leaf</tissue>
    </source>
</reference>
<dbReference type="Proteomes" id="UP000886520">
    <property type="component" value="Chromosome 8"/>
</dbReference>
<evidence type="ECO:0000313" key="2">
    <source>
        <dbReference type="EMBL" id="KAI5077023.1"/>
    </source>
</evidence>
<feature type="compositionally biased region" description="Basic and acidic residues" evidence="1">
    <location>
        <begin position="55"/>
        <end position="72"/>
    </location>
</feature>
<keyword evidence="3" id="KW-1185">Reference proteome</keyword>
<proteinExistence type="predicted"/>